<dbReference type="InterPro" id="IPR050967">
    <property type="entry name" value="Thiamine_Salvage_TenA"/>
</dbReference>
<dbReference type="UniPathway" id="UPA00060"/>
<dbReference type="STRING" id="1121105.GCA_000421665_00070"/>
<evidence type="ECO:0000256" key="8">
    <source>
        <dbReference type="ARBA" id="ARBA00048337"/>
    </source>
</evidence>
<evidence type="ECO:0000256" key="6">
    <source>
        <dbReference type="ARBA" id="ARBA00013647"/>
    </source>
</evidence>
<evidence type="ECO:0000313" key="12">
    <source>
        <dbReference type="Proteomes" id="UP000262195"/>
    </source>
</evidence>
<dbReference type="InterPro" id="IPR027574">
    <property type="entry name" value="Thiaminase_II"/>
</dbReference>
<evidence type="ECO:0000256" key="9">
    <source>
        <dbReference type="RuleBase" id="RU363093"/>
    </source>
</evidence>
<comment type="similarity">
    <text evidence="3 9">Belongs to the TenA family.</text>
</comment>
<reference evidence="11 12" key="1">
    <citation type="journal article" date="2018" name="Nat. Biotechnol.">
        <title>A standardized bacterial taxonomy based on genome phylogeny substantially revises the tree of life.</title>
        <authorList>
            <person name="Parks D.H."/>
            <person name="Chuvochina M."/>
            <person name="Waite D.W."/>
            <person name="Rinke C."/>
            <person name="Skarshewski A."/>
            <person name="Chaumeil P.A."/>
            <person name="Hugenholtz P."/>
        </authorList>
    </citation>
    <scope>NUCLEOTIDE SEQUENCE [LARGE SCALE GENOMIC DNA]</scope>
    <source>
        <strain evidence="11">UBA11306</strain>
    </source>
</reference>
<protein>
    <recommendedName>
        <fullName evidence="6 9">Aminopyrimidine aminohydrolase</fullName>
        <ecNumber evidence="5 9">3.5.99.2</ecNumber>
    </recommendedName>
</protein>
<dbReference type="GO" id="GO:0005829">
    <property type="term" value="C:cytosol"/>
    <property type="evidence" value="ECO:0007669"/>
    <property type="project" value="TreeGrafter"/>
</dbReference>
<dbReference type="Proteomes" id="UP000262195">
    <property type="component" value="Unassembled WGS sequence"/>
</dbReference>
<comment type="subunit">
    <text evidence="4">Homotetramer.</text>
</comment>
<comment type="caution">
    <text evidence="11">The sequence shown here is derived from an EMBL/GenBank/DDBJ whole genome shotgun (WGS) entry which is preliminary data.</text>
</comment>
<evidence type="ECO:0000256" key="3">
    <source>
        <dbReference type="ARBA" id="ARBA00010264"/>
    </source>
</evidence>
<evidence type="ECO:0000256" key="7">
    <source>
        <dbReference type="ARBA" id="ARBA00022977"/>
    </source>
</evidence>
<comment type="function">
    <text evidence="9">Catalyzes an amino-pyrimidine hydrolysis reaction at the C5' of the pyrimidine moiety of thiamine compounds, a reaction that is part of a thiamine salvage pathway.</text>
</comment>
<dbReference type="PANTHER" id="PTHR43198:SF2">
    <property type="entry name" value="SI:CH1073-67J19.1-RELATED"/>
    <property type="match status" value="1"/>
</dbReference>
<evidence type="ECO:0000259" key="10">
    <source>
        <dbReference type="Pfam" id="PF03070"/>
    </source>
</evidence>
<comment type="catalytic activity">
    <reaction evidence="8 9">
        <text>thiamine + H2O = 5-(2-hydroxyethyl)-4-methylthiazole + 4-amino-5-hydroxymethyl-2-methylpyrimidine + H(+)</text>
        <dbReference type="Rhea" id="RHEA:17509"/>
        <dbReference type="ChEBI" id="CHEBI:15377"/>
        <dbReference type="ChEBI" id="CHEBI:15378"/>
        <dbReference type="ChEBI" id="CHEBI:16892"/>
        <dbReference type="ChEBI" id="CHEBI:17957"/>
        <dbReference type="ChEBI" id="CHEBI:18385"/>
        <dbReference type="EC" id="3.5.99.2"/>
    </reaction>
</comment>
<proteinExistence type="inferred from homology"/>
<dbReference type="InterPro" id="IPR004305">
    <property type="entry name" value="Thiaminase-2/PQQC"/>
</dbReference>
<evidence type="ECO:0000256" key="5">
    <source>
        <dbReference type="ARBA" id="ARBA00012684"/>
    </source>
</evidence>
<comment type="pathway">
    <text evidence="2 9">Cofactor biosynthesis; thiamine diphosphate biosynthesis.</text>
</comment>
<sequence length="231" mass="26989">MSFTTIARSKTEPYWEGSFGHPFIKELQKGSLDEKIFRYYLIQDDYYLMHFSRLYQLVGDKADDQYLKDLLYTNAHDLKIGEQAIREVFFDQLGIDPNASSHTKIAPTAYHYVSHMYRQLSESNAAIAAASLLPCAWLYHDIGEQLIKQGSPTPIYQQWIETYATEEATQKLNSECQVLNRHYDNSSLEDQQKMVNAFVISSQMEYAFWEMAYTFETWPEGNLDYVNTIQY</sequence>
<dbReference type="NCBIfam" id="TIGR04306">
    <property type="entry name" value="salvage_TenA"/>
    <property type="match status" value="1"/>
</dbReference>
<dbReference type="Gene3D" id="1.20.910.10">
    <property type="entry name" value="Heme oxygenase-like"/>
    <property type="match status" value="1"/>
</dbReference>
<name>A0A3D4S3P7_9ENTE</name>
<dbReference type="EMBL" id="DQHO01000013">
    <property type="protein sequence ID" value="HCS93370.1"/>
    <property type="molecule type" value="Genomic_DNA"/>
</dbReference>
<dbReference type="CDD" id="cd19364">
    <property type="entry name" value="TenA_C_BsTenA-like"/>
    <property type="match status" value="1"/>
</dbReference>
<evidence type="ECO:0000256" key="4">
    <source>
        <dbReference type="ARBA" id="ARBA00011881"/>
    </source>
</evidence>
<evidence type="ECO:0000256" key="1">
    <source>
        <dbReference type="ARBA" id="ARBA00001881"/>
    </source>
</evidence>
<dbReference type="GO" id="GO:0050334">
    <property type="term" value="F:thiaminase activity"/>
    <property type="evidence" value="ECO:0007669"/>
    <property type="project" value="UniProtKB-EC"/>
</dbReference>
<evidence type="ECO:0000313" key="11">
    <source>
        <dbReference type="EMBL" id="HCS93370.1"/>
    </source>
</evidence>
<dbReference type="SUPFAM" id="SSF48613">
    <property type="entry name" value="Heme oxygenase-like"/>
    <property type="match status" value="1"/>
</dbReference>
<dbReference type="GO" id="GO:0009228">
    <property type="term" value="P:thiamine biosynthetic process"/>
    <property type="evidence" value="ECO:0007669"/>
    <property type="project" value="UniProtKB-KW"/>
</dbReference>
<dbReference type="Pfam" id="PF03070">
    <property type="entry name" value="TENA_THI-4"/>
    <property type="match status" value="1"/>
</dbReference>
<comment type="catalytic activity">
    <reaction evidence="1 9">
        <text>4-amino-5-aminomethyl-2-methylpyrimidine + H2O = 4-amino-5-hydroxymethyl-2-methylpyrimidine + NH4(+)</text>
        <dbReference type="Rhea" id="RHEA:31799"/>
        <dbReference type="ChEBI" id="CHEBI:15377"/>
        <dbReference type="ChEBI" id="CHEBI:16892"/>
        <dbReference type="ChEBI" id="CHEBI:28938"/>
        <dbReference type="ChEBI" id="CHEBI:63416"/>
        <dbReference type="EC" id="3.5.99.2"/>
    </reaction>
</comment>
<dbReference type="EC" id="3.5.99.2" evidence="5 9"/>
<dbReference type="InterPro" id="IPR016084">
    <property type="entry name" value="Haem_Oase-like_multi-hlx"/>
</dbReference>
<keyword evidence="9" id="KW-0378">Hydrolase</keyword>
<keyword evidence="7 9" id="KW-0784">Thiamine biosynthesis</keyword>
<dbReference type="AlphaFoldDB" id="A0A3D4S3P7"/>
<organism evidence="11 12">
    <name type="scientific">Bavariicoccus seileri</name>
    <dbReference type="NCBI Taxonomy" id="549685"/>
    <lineage>
        <taxon>Bacteria</taxon>
        <taxon>Bacillati</taxon>
        <taxon>Bacillota</taxon>
        <taxon>Bacilli</taxon>
        <taxon>Lactobacillales</taxon>
        <taxon>Enterococcaceae</taxon>
        <taxon>Bavariicoccus</taxon>
    </lineage>
</organism>
<gene>
    <name evidence="11" type="primary">tenA</name>
    <name evidence="11" type="ORF">DIW15_01510</name>
</gene>
<dbReference type="PANTHER" id="PTHR43198">
    <property type="entry name" value="BIFUNCTIONAL TH2 PROTEIN"/>
    <property type="match status" value="1"/>
</dbReference>
<evidence type="ECO:0000256" key="2">
    <source>
        <dbReference type="ARBA" id="ARBA00004948"/>
    </source>
</evidence>
<dbReference type="GO" id="GO:0009229">
    <property type="term" value="P:thiamine diphosphate biosynthetic process"/>
    <property type="evidence" value="ECO:0007669"/>
    <property type="project" value="UniProtKB-UniPathway"/>
</dbReference>
<accession>A0A3D4S3P7</accession>
<feature type="domain" description="Thiaminase-2/PQQC" evidence="10">
    <location>
        <begin position="9"/>
        <end position="214"/>
    </location>
</feature>